<dbReference type="RefSeq" id="WP_037519782.1">
    <property type="nucleotide sequence ID" value="NZ_JGVR01000014.1"/>
</dbReference>
<dbReference type="PANTHER" id="PTHR30327">
    <property type="entry name" value="UNCHARACTERIZED PROTEIN YQGE"/>
    <property type="match status" value="1"/>
</dbReference>
<dbReference type="Pfam" id="PF02622">
    <property type="entry name" value="DUF179"/>
    <property type="match status" value="1"/>
</dbReference>
<dbReference type="eggNOG" id="COG1678">
    <property type="taxonomic scope" value="Bacteria"/>
</dbReference>
<accession>A0A084ELB8</accession>
<dbReference type="Gene3D" id="3.40.1740.10">
    <property type="entry name" value="VC0467-like"/>
    <property type="match status" value="1"/>
</dbReference>
<proteinExistence type="inferred from homology"/>
<dbReference type="SUPFAM" id="SSF143456">
    <property type="entry name" value="VC0467-like"/>
    <property type="match status" value="1"/>
</dbReference>
<dbReference type="HAMAP" id="MF_00758">
    <property type="entry name" value="UPF0301"/>
    <property type="match status" value="1"/>
</dbReference>
<evidence type="ECO:0000256" key="2">
    <source>
        <dbReference type="HAMAP-Rule" id="MF_00758"/>
    </source>
</evidence>
<organism evidence="3 4">
    <name type="scientific">Sphingobium yanoikuyae</name>
    <name type="common">Sphingomonas yanoikuyae</name>
    <dbReference type="NCBI Taxonomy" id="13690"/>
    <lineage>
        <taxon>Bacteria</taxon>
        <taxon>Pseudomonadati</taxon>
        <taxon>Pseudomonadota</taxon>
        <taxon>Alphaproteobacteria</taxon>
        <taxon>Sphingomonadales</taxon>
        <taxon>Sphingomonadaceae</taxon>
        <taxon>Sphingobium</taxon>
    </lineage>
</organism>
<evidence type="ECO:0000256" key="1">
    <source>
        <dbReference type="ARBA" id="ARBA00009600"/>
    </source>
</evidence>
<dbReference type="InterPro" id="IPR003774">
    <property type="entry name" value="AlgH-like"/>
</dbReference>
<comment type="similarity">
    <text evidence="1 2">Belongs to the UPF0301 (AlgH) family.</text>
</comment>
<evidence type="ECO:0000313" key="4">
    <source>
        <dbReference type="Proteomes" id="UP000028534"/>
    </source>
</evidence>
<gene>
    <name evidence="3" type="ORF">CP98_02472</name>
</gene>
<dbReference type="Proteomes" id="UP000028534">
    <property type="component" value="Unassembled WGS sequence"/>
</dbReference>
<dbReference type="AlphaFoldDB" id="A0A084ELB8"/>
<reference evidence="3 4" key="1">
    <citation type="submission" date="2014-03" db="EMBL/GenBank/DDBJ databases">
        <title>Genome sequence of Sphingobium yanoikuyae B1.</title>
        <authorList>
            <person name="Gan H.M."/>
            <person name="Gan H.Y."/>
            <person name="Savka M.A."/>
        </authorList>
    </citation>
    <scope>NUCLEOTIDE SEQUENCE [LARGE SCALE GENOMIC DNA]</scope>
    <source>
        <strain evidence="3 4">B1</strain>
    </source>
</reference>
<dbReference type="STRING" id="13690.AX777_21150"/>
<sequence>MTDPRFYGGRFLLALPGMEDERFDHSVIALCVHDEEGAQGISLNEEVEGVGLRDLLQSFDIDASAIPDQPVLKGGPVEPRRGFVLHSLDWAGQDMVQSGPDWGLSGSLDILKAIAEGRGPSRYLVALGYAGWGAGQLEREMAGESWFLAEGDTSLLFDTPAHRKWRAAYAAAGVDSAHLVSGGGSA</sequence>
<comment type="caution">
    <text evidence="3">The sequence shown here is derived from an EMBL/GenBank/DDBJ whole genome shotgun (WGS) entry which is preliminary data.</text>
</comment>
<dbReference type="EMBL" id="JGVR01000014">
    <property type="protein sequence ID" value="KEZ18760.1"/>
    <property type="molecule type" value="Genomic_DNA"/>
</dbReference>
<protein>
    <recommendedName>
        <fullName evidence="2">UPF0301 protein CP98_02472</fullName>
    </recommendedName>
</protein>
<dbReference type="PATRIC" id="fig|13690.10.peg.2538"/>
<dbReference type="PANTHER" id="PTHR30327:SF1">
    <property type="entry name" value="UPF0301 PROTEIN YQGE"/>
    <property type="match status" value="1"/>
</dbReference>
<name>A0A084ELB8_SPHYA</name>
<dbReference type="GO" id="GO:0005829">
    <property type="term" value="C:cytosol"/>
    <property type="evidence" value="ECO:0007669"/>
    <property type="project" value="TreeGrafter"/>
</dbReference>
<evidence type="ECO:0000313" key="3">
    <source>
        <dbReference type="EMBL" id="KEZ18760.1"/>
    </source>
</evidence>